<comment type="similarity">
    <text evidence="1">Belongs to the enoyl-CoA hydratase/isomerase family.</text>
</comment>
<protein>
    <submittedName>
        <fullName evidence="2">Enoyl-CoA hydratase/isomerase family protein</fullName>
    </submittedName>
</protein>
<reference evidence="2" key="1">
    <citation type="submission" date="2020-04" db="EMBL/GenBank/DDBJ databases">
        <title>Global-level population genomics supports evidence of horizontal gene transfer on evolution of Rhizobia in Lentils.</title>
        <authorList>
            <person name="Gai Y."/>
            <person name="Cook D."/>
            <person name="Riely B."/>
        </authorList>
    </citation>
    <scope>NUCLEOTIDE SEQUENCE</scope>
    <source>
        <strain evidence="2">TLR9</strain>
    </source>
</reference>
<dbReference type="CDD" id="cd06558">
    <property type="entry name" value="crotonase-like"/>
    <property type="match status" value="1"/>
</dbReference>
<dbReference type="SUPFAM" id="SSF52096">
    <property type="entry name" value="ClpP/crotonase"/>
    <property type="match status" value="1"/>
</dbReference>
<evidence type="ECO:0000313" key="2">
    <source>
        <dbReference type="EMBL" id="MBY3064538.1"/>
    </source>
</evidence>
<sequence>MYETLEVERDDRVGIITLNQPKTLNAISLKMSDEFKTALNGLEADAEIRVIVVKGAGGRAFSSGYDIAEEADGAKYTSASWSDRLNHDLEFTLSVWKCKKPTLAAIEGYCLAGGMEFAGMFDIRYCSEDAKFGVVDSRFSTGVATLILPWIVGPQCRELIYTGDIFNAERAEKIGFVTRVFPKETLAADVVKIAKRMSMVAAECLNWNKKALNQTTEIMGLISALKAGVDAATLLNSMETPEYQQFDTIKREQGMKAALKWRAEQFKPYE</sequence>
<dbReference type="PANTHER" id="PTHR43802:SF1">
    <property type="entry name" value="IP11341P-RELATED"/>
    <property type="match status" value="1"/>
</dbReference>
<evidence type="ECO:0000256" key="1">
    <source>
        <dbReference type="ARBA" id="ARBA00005254"/>
    </source>
</evidence>
<organism evidence="2 3">
    <name type="scientific">Rhizobium laguerreae</name>
    <dbReference type="NCBI Taxonomy" id="1076926"/>
    <lineage>
        <taxon>Bacteria</taxon>
        <taxon>Pseudomonadati</taxon>
        <taxon>Pseudomonadota</taxon>
        <taxon>Alphaproteobacteria</taxon>
        <taxon>Hyphomicrobiales</taxon>
        <taxon>Rhizobiaceae</taxon>
        <taxon>Rhizobium/Agrobacterium group</taxon>
        <taxon>Rhizobium</taxon>
    </lineage>
</organism>
<dbReference type="EMBL" id="JAAXQQ010000004">
    <property type="protein sequence ID" value="MBY3064538.1"/>
    <property type="molecule type" value="Genomic_DNA"/>
</dbReference>
<comment type="caution">
    <text evidence="2">The sequence shown here is derived from an EMBL/GenBank/DDBJ whole genome shotgun (WGS) entry which is preliminary data.</text>
</comment>
<dbReference type="AlphaFoldDB" id="A0AB35FEX3"/>
<dbReference type="Gene3D" id="3.90.226.10">
    <property type="entry name" value="2-enoyl-CoA Hydratase, Chain A, domain 1"/>
    <property type="match status" value="1"/>
</dbReference>
<dbReference type="Proteomes" id="UP000758022">
    <property type="component" value="Unassembled WGS sequence"/>
</dbReference>
<accession>A0AB35FEX3</accession>
<evidence type="ECO:0000313" key="3">
    <source>
        <dbReference type="Proteomes" id="UP000758022"/>
    </source>
</evidence>
<dbReference type="InterPro" id="IPR029045">
    <property type="entry name" value="ClpP/crotonase-like_dom_sf"/>
</dbReference>
<dbReference type="Pfam" id="PF00378">
    <property type="entry name" value="ECH_1"/>
    <property type="match status" value="1"/>
</dbReference>
<proteinExistence type="inferred from homology"/>
<dbReference type="PANTHER" id="PTHR43802">
    <property type="entry name" value="ENOYL-COA HYDRATASE"/>
    <property type="match status" value="1"/>
</dbReference>
<dbReference type="RefSeq" id="WP_221978996.1">
    <property type="nucleotide sequence ID" value="NZ_JAAXQQ010000004.1"/>
</dbReference>
<dbReference type="InterPro" id="IPR001753">
    <property type="entry name" value="Enoyl-CoA_hydra/iso"/>
</dbReference>
<gene>
    <name evidence="2" type="ORF">HFO74_14010</name>
</gene>
<name>A0AB35FEX3_9HYPH</name>
<dbReference type="GO" id="GO:0003824">
    <property type="term" value="F:catalytic activity"/>
    <property type="evidence" value="ECO:0007669"/>
    <property type="project" value="UniProtKB-ARBA"/>
</dbReference>